<dbReference type="GO" id="GO:0043856">
    <property type="term" value="F:anti-sigma factor antagonist activity"/>
    <property type="evidence" value="ECO:0007669"/>
    <property type="project" value="InterPro"/>
</dbReference>
<comment type="caution">
    <text evidence="4">The sequence shown here is derived from an EMBL/GenBank/DDBJ whole genome shotgun (WGS) entry which is preliminary data.</text>
</comment>
<dbReference type="InterPro" id="IPR002645">
    <property type="entry name" value="STAS_dom"/>
</dbReference>
<evidence type="ECO:0000256" key="1">
    <source>
        <dbReference type="ARBA" id="ARBA00009013"/>
    </source>
</evidence>
<sequence>MKSLNIAQEARDGAVIVYVSGEVDTGTVQRLAAALQAATADALAHPSRALVVELNEATYFGSAGLNALLDSVETGGGRGVTVRVVAANAEVTRPIEVTKLDDVLRPYPTVADALASSEGL</sequence>
<reference evidence="4 5" key="1">
    <citation type="journal article" date="2012" name="J. Bacteriol.">
        <title>Complete Genome Sequence of Mycobacterium vaccae Type Strain ATCC 25954.</title>
        <authorList>
            <person name="Ho Y.S."/>
            <person name="Adroub S.A."/>
            <person name="Abadi M."/>
            <person name="Al Alwan B."/>
            <person name="Alkhateeb R."/>
            <person name="Gao G."/>
            <person name="Ragab A."/>
            <person name="Ali S."/>
            <person name="van Soolingen D."/>
            <person name="Bitter W."/>
            <person name="Pain A."/>
            <person name="Abdallah A.M."/>
        </authorList>
    </citation>
    <scope>NUCLEOTIDE SEQUENCE [LARGE SCALE GENOMIC DNA]</scope>
    <source>
        <strain evidence="4 5">ATCC 25954</strain>
    </source>
</reference>
<dbReference type="PATRIC" id="fig|1194972.3.peg.470"/>
<dbReference type="eggNOG" id="COG1366">
    <property type="taxonomic scope" value="Bacteria"/>
</dbReference>
<dbReference type="Gene3D" id="3.30.750.24">
    <property type="entry name" value="STAS domain"/>
    <property type="match status" value="1"/>
</dbReference>
<evidence type="ECO:0000313" key="5">
    <source>
        <dbReference type="Proteomes" id="UP000006072"/>
    </source>
</evidence>
<proteinExistence type="inferred from homology"/>
<dbReference type="PROSITE" id="PS50801">
    <property type="entry name" value="STAS"/>
    <property type="match status" value="1"/>
</dbReference>
<dbReference type="Pfam" id="PF01740">
    <property type="entry name" value="STAS"/>
    <property type="match status" value="1"/>
</dbReference>
<evidence type="ECO:0000313" key="4">
    <source>
        <dbReference type="EMBL" id="EJZ12401.1"/>
    </source>
</evidence>
<accession>K0V080</accession>
<dbReference type="Proteomes" id="UP000006072">
    <property type="component" value="Unassembled WGS sequence"/>
</dbReference>
<organism evidence="4 5">
    <name type="scientific">Mycolicibacterium vaccae ATCC 25954</name>
    <dbReference type="NCBI Taxonomy" id="1194972"/>
    <lineage>
        <taxon>Bacteria</taxon>
        <taxon>Bacillati</taxon>
        <taxon>Actinomycetota</taxon>
        <taxon>Actinomycetes</taxon>
        <taxon>Mycobacteriales</taxon>
        <taxon>Mycobacteriaceae</taxon>
        <taxon>Mycolicibacterium</taxon>
    </lineage>
</organism>
<protein>
    <recommendedName>
        <fullName evidence="2">Anti-sigma factor antagonist</fullName>
    </recommendedName>
</protein>
<dbReference type="EMBL" id="ALQA01000003">
    <property type="protein sequence ID" value="EJZ12401.1"/>
    <property type="molecule type" value="Genomic_DNA"/>
</dbReference>
<dbReference type="InterPro" id="IPR003658">
    <property type="entry name" value="Anti-sigma_ant"/>
</dbReference>
<keyword evidence="5" id="KW-1185">Reference proteome</keyword>
<dbReference type="InterPro" id="IPR036513">
    <property type="entry name" value="STAS_dom_sf"/>
</dbReference>
<dbReference type="CDD" id="cd07043">
    <property type="entry name" value="STAS_anti-anti-sigma_factors"/>
    <property type="match status" value="1"/>
</dbReference>
<gene>
    <name evidence="4" type="ORF">MVAC_02314</name>
</gene>
<evidence type="ECO:0000259" key="3">
    <source>
        <dbReference type="PROSITE" id="PS50801"/>
    </source>
</evidence>
<dbReference type="HOGENOM" id="CLU_115403_3_1_11"/>
<dbReference type="AlphaFoldDB" id="K0V080"/>
<evidence type="ECO:0000256" key="2">
    <source>
        <dbReference type="RuleBase" id="RU003749"/>
    </source>
</evidence>
<name>K0V080_MYCVA</name>
<dbReference type="RefSeq" id="WP_003928928.1">
    <property type="nucleotide sequence ID" value="NZ_JH814684.1"/>
</dbReference>
<dbReference type="PANTHER" id="PTHR33495">
    <property type="entry name" value="ANTI-SIGMA FACTOR ANTAGONIST TM_1081-RELATED-RELATED"/>
    <property type="match status" value="1"/>
</dbReference>
<dbReference type="SUPFAM" id="SSF52091">
    <property type="entry name" value="SpoIIaa-like"/>
    <property type="match status" value="1"/>
</dbReference>
<dbReference type="PANTHER" id="PTHR33495:SF2">
    <property type="entry name" value="ANTI-SIGMA FACTOR ANTAGONIST TM_1081-RELATED"/>
    <property type="match status" value="1"/>
</dbReference>
<dbReference type="NCBIfam" id="TIGR00377">
    <property type="entry name" value="ant_ant_sig"/>
    <property type="match status" value="1"/>
</dbReference>
<comment type="similarity">
    <text evidence="1 2">Belongs to the anti-sigma-factor antagonist family.</text>
</comment>
<feature type="domain" description="STAS" evidence="3">
    <location>
        <begin position="4"/>
        <end position="117"/>
    </location>
</feature>